<dbReference type="PANTHER" id="PTHR35393">
    <property type="entry name" value="CHROMOSOME 1, WHOLE GENOME SHOTGUN SEQUENCE"/>
    <property type="match status" value="1"/>
</dbReference>
<proteinExistence type="predicted"/>
<name>A0A9N9GAE3_9GLOM</name>
<gene>
    <name evidence="2" type="ORF">DEBURN_LOCUS8937</name>
</gene>
<organism evidence="2 3">
    <name type="scientific">Diversispora eburnea</name>
    <dbReference type="NCBI Taxonomy" id="1213867"/>
    <lineage>
        <taxon>Eukaryota</taxon>
        <taxon>Fungi</taxon>
        <taxon>Fungi incertae sedis</taxon>
        <taxon>Mucoromycota</taxon>
        <taxon>Glomeromycotina</taxon>
        <taxon>Glomeromycetes</taxon>
        <taxon>Diversisporales</taxon>
        <taxon>Diversisporaceae</taxon>
        <taxon>Diversispora</taxon>
    </lineage>
</organism>
<evidence type="ECO:0000313" key="2">
    <source>
        <dbReference type="EMBL" id="CAG8588595.1"/>
    </source>
</evidence>
<reference evidence="2" key="1">
    <citation type="submission" date="2021-06" db="EMBL/GenBank/DDBJ databases">
        <authorList>
            <person name="Kallberg Y."/>
            <person name="Tangrot J."/>
            <person name="Rosling A."/>
        </authorList>
    </citation>
    <scope>NUCLEOTIDE SEQUENCE</scope>
    <source>
        <strain evidence="2">AZ414A</strain>
    </source>
</reference>
<comment type="caution">
    <text evidence="2">The sequence shown here is derived from an EMBL/GenBank/DDBJ whole genome shotgun (WGS) entry which is preliminary data.</text>
</comment>
<protein>
    <submittedName>
        <fullName evidence="2">10753_t:CDS:1</fullName>
    </submittedName>
</protein>
<sequence>MDNPLEEIYQLFYNILVDPDKSLIEKEFNRCFAPDLEFKHFLVFVPPKKGSRDSVIRVFRFYRGCYLNNNLVIHDKWFDEETGRMVLSATQYPKFWFFPWTIIPLRLVAIFDIKQNGEKYFISKHEDFFQPEVIIGPFFPHLGPWMVNKLKRFSVGFSILFSYAFEMIGWS</sequence>
<dbReference type="EMBL" id="CAJVPK010001491">
    <property type="protein sequence ID" value="CAG8588595.1"/>
    <property type="molecule type" value="Genomic_DNA"/>
</dbReference>
<dbReference type="AlphaFoldDB" id="A0A9N9GAE3"/>
<evidence type="ECO:0000259" key="1">
    <source>
        <dbReference type="Pfam" id="PF24840"/>
    </source>
</evidence>
<dbReference type="PANTHER" id="PTHR35393:SF1">
    <property type="entry name" value="SNOAL-LIKE DOMAIN-CONTAINING PROTEIN"/>
    <property type="match status" value="1"/>
</dbReference>
<dbReference type="Proteomes" id="UP000789706">
    <property type="component" value="Unassembled WGS sequence"/>
</dbReference>
<evidence type="ECO:0000313" key="3">
    <source>
        <dbReference type="Proteomes" id="UP000789706"/>
    </source>
</evidence>
<dbReference type="OrthoDB" id="2344312at2759"/>
<accession>A0A9N9GAE3</accession>
<feature type="domain" description="SigF-like NTF2-like" evidence="1">
    <location>
        <begin position="1"/>
        <end position="170"/>
    </location>
</feature>
<dbReference type="InterPro" id="IPR057514">
    <property type="entry name" value="NTF2_SigF"/>
</dbReference>
<keyword evidence="3" id="KW-1185">Reference proteome</keyword>
<dbReference type="Pfam" id="PF24840">
    <property type="entry name" value="NTF2_SigF"/>
    <property type="match status" value="1"/>
</dbReference>